<organism evidence="3 4">
    <name type="scientific">Corynebacterium kalinowskii</name>
    <dbReference type="NCBI Taxonomy" id="2675216"/>
    <lineage>
        <taxon>Bacteria</taxon>
        <taxon>Bacillati</taxon>
        <taxon>Actinomycetota</taxon>
        <taxon>Actinomycetes</taxon>
        <taxon>Mycobacteriales</taxon>
        <taxon>Corynebacteriaceae</taxon>
        <taxon>Corynebacterium</taxon>
    </lineage>
</organism>
<evidence type="ECO:0000259" key="1">
    <source>
        <dbReference type="Pfam" id="PF03235"/>
    </source>
</evidence>
<dbReference type="InterPro" id="IPR004919">
    <property type="entry name" value="GmrSD_N"/>
</dbReference>
<accession>A0A6B8W1G0</accession>
<dbReference type="EMBL" id="CP046452">
    <property type="protein sequence ID" value="QGU01518.1"/>
    <property type="molecule type" value="Genomic_DNA"/>
</dbReference>
<evidence type="ECO:0008006" key="5">
    <source>
        <dbReference type="Google" id="ProtNLM"/>
    </source>
</evidence>
<gene>
    <name evidence="3" type="ORF">CKALI_03175</name>
</gene>
<dbReference type="Pfam" id="PF07510">
    <property type="entry name" value="GmrSD_C"/>
    <property type="match status" value="1"/>
</dbReference>
<reference evidence="4" key="1">
    <citation type="submission" date="2019-11" db="EMBL/GenBank/DDBJ databases">
        <title>Complete genome sequence of Corynebacterium kalinowskii 1959, a novel Corynebacterium species isolated from soil of a small paddock in Vilsendorf, Germany.</title>
        <authorList>
            <person name="Schaffert L."/>
            <person name="Ruwe M."/>
            <person name="Milse J."/>
            <person name="Hanuschka K."/>
            <person name="Ortseifen V."/>
            <person name="Droste J."/>
            <person name="Brandt D."/>
            <person name="Schlueter L."/>
            <person name="Kutter Y."/>
            <person name="Vinke S."/>
            <person name="Viehoefer P."/>
            <person name="Jacob L."/>
            <person name="Luebke N.-C."/>
            <person name="Schulte-Berndt E."/>
            <person name="Hain C."/>
            <person name="Linder M."/>
            <person name="Schmidt P."/>
            <person name="Wollenschlaeger L."/>
            <person name="Luttermann T."/>
            <person name="Thieme E."/>
            <person name="Hassa J."/>
            <person name="Haak M."/>
            <person name="Wittchen M."/>
            <person name="Mentz A."/>
            <person name="Persicke M."/>
            <person name="Busche T."/>
            <person name="Ruckert C."/>
        </authorList>
    </citation>
    <scope>NUCLEOTIDE SEQUENCE [LARGE SCALE GENOMIC DNA]</scope>
    <source>
        <strain evidence="4">1959</strain>
    </source>
</reference>
<dbReference type="Pfam" id="PF03235">
    <property type="entry name" value="GmrSD_N"/>
    <property type="match status" value="1"/>
</dbReference>
<dbReference type="Proteomes" id="UP000427071">
    <property type="component" value="Chromosome"/>
</dbReference>
<name>A0A6B8W1G0_9CORY</name>
<evidence type="ECO:0000259" key="2">
    <source>
        <dbReference type="Pfam" id="PF07510"/>
    </source>
</evidence>
<sequence length="587" mass="67513">MQFEAHTRSLEEIITLNHHTIPRYQRQYAWDEENVVQFWNDLEKNVKGHFLGSMVVCEPGNGRREVIDGQQRLTTSLILLCALRNSYQKLGNESRLTGINSFIEYDDKNGDPHFRIEHVDPNARERLIDQVFRKKRDYGRMRREKQSLESSALEIFESKIDQRLDAAGLDGSLIELDKIRDSLLSAEVVYVSGQDRKSAFKIFETLNDRGQSLTVADLVKNQLLEHIPIDAGEQSERRWSSFSSFIEESQLEGMDAKRFFYDYWNSHSLDSSQNLEIIANDHIRRSIQTYVETQSSKEETSVSLIEDIEKSAKIISILGEILASGGSPEAWRSIVDQNEWRADKYYDITQPLYGILVTSASQPIMLLLAIFRAYLEGRNGFSAKLVKSFLRDIEVFQFRWSIARKTSTAQQRKLYRRAAVAVDLARNGNELAMAREQFVTEAKKYLPTDIQFESGISGLVYSNTKRKDAAKIRYILSRVESILPETKIDLKQQPSIEHIEGQAGRSEITPRNSWVFNIGNLMLLPAGINSSLPKDFVDKADELCRFVNPADSVLLKQIEAKVWDHRAARSREREIKELASRSIWKFN</sequence>
<evidence type="ECO:0000313" key="3">
    <source>
        <dbReference type="EMBL" id="QGU01518.1"/>
    </source>
</evidence>
<proteinExistence type="predicted"/>
<evidence type="ECO:0000313" key="4">
    <source>
        <dbReference type="Proteomes" id="UP000427071"/>
    </source>
</evidence>
<feature type="domain" description="GmrSD restriction endonucleases C-terminal" evidence="2">
    <location>
        <begin position="460"/>
        <end position="575"/>
    </location>
</feature>
<dbReference type="InterPro" id="IPR011089">
    <property type="entry name" value="GmrSD_C"/>
</dbReference>
<dbReference type="AlphaFoldDB" id="A0A6B8W1G0"/>
<protein>
    <recommendedName>
        <fullName evidence="5">DUF262 domain-containing protein</fullName>
    </recommendedName>
</protein>
<feature type="domain" description="GmrSD restriction endonucleases N-terminal" evidence="1">
    <location>
        <begin position="12"/>
        <end position="224"/>
    </location>
</feature>
<dbReference type="PANTHER" id="PTHR35149">
    <property type="entry name" value="SLL5132 PROTEIN"/>
    <property type="match status" value="1"/>
</dbReference>
<dbReference type="PANTHER" id="PTHR35149:SF1">
    <property type="entry name" value="DUF5655 DOMAIN-CONTAINING PROTEIN"/>
    <property type="match status" value="1"/>
</dbReference>
<dbReference type="KEGG" id="ckw:CKALI_03175"/>
<keyword evidence="4" id="KW-1185">Reference proteome</keyword>
<dbReference type="RefSeq" id="WP_156191914.1">
    <property type="nucleotide sequence ID" value="NZ_CP046452.1"/>
</dbReference>